<evidence type="ECO:0008006" key="4">
    <source>
        <dbReference type="Google" id="ProtNLM"/>
    </source>
</evidence>
<dbReference type="RefSeq" id="WP_009860895.1">
    <property type="nucleotide sequence ID" value="NZ_ACFY01000158.1"/>
</dbReference>
<dbReference type="EMBL" id="ACFY01000158">
    <property type="protein sequence ID" value="EEG92241.1"/>
    <property type="molecule type" value="Genomic_DNA"/>
</dbReference>
<comment type="caution">
    <text evidence="2">The sequence shown here is derived from an EMBL/GenBank/DDBJ whole genome shotgun (WGS) entry which is preliminary data.</text>
</comment>
<accession>C0FYP5</accession>
<organism evidence="2 3">
    <name type="scientific">Roseburia inulinivorans DSM 16841</name>
    <dbReference type="NCBI Taxonomy" id="622312"/>
    <lineage>
        <taxon>Bacteria</taxon>
        <taxon>Bacillati</taxon>
        <taxon>Bacillota</taxon>
        <taxon>Clostridia</taxon>
        <taxon>Lachnospirales</taxon>
        <taxon>Lachnospiraceae</taxon>
        <taxon>Roseburia</taxon>
    </lineage>
</organism>
<name>C0FYP5_9FIRM</name>
<proteinExistence type="predicted"/>
<dbReference type="GeneID" id="75163155"/>
<feature type="signal peptide" evidence="1">
    <location>
        <begin position="1"/>
        <end position="24"/>
    </location>
</feature>
<reference evidence="2 3" key="2">
    <citation type="submission" date="2009-03" db="EMBL/GenBank/DDBJ databases">
        <title>Draft genome sequence of Roseburia inulinivorans (DSM 16841).</title>
        <authorList>
            <person name="Sudarsanam P."/>
            <person name="Ley R."/>
            <person name="Guruge J."/>
            <person name="Turnbaugh P.J."/>
            <person name="Mahowald M."/>
            <person name="Liep D."/>
            <person name="Gordon J."/>
        </authorList>
    </citation>
    <scope>NUCLEOTIDE SEQUENCE [LARGE SCALE GENOMIC DNA]</scope>
    <source>
        <strain evidence="2 3">DSM 16841</strain>
    </source>
</reference>
<sequence>MKKFLSVIATMLTLTLMMSTVAFAANDTDDSVVYNGRSFKATELSQETLDWLEWYNGLSDDLKEMVSHEPLELASPTPCTTTTTVDATALDIDIPMPLETSLLPTSGYEPVYNPDYWNKDENIRRANCYAYAMDVLKTTEGKLQPGDPSGKRYTSLTKSAIEKAVKADGPYLGSGREITNSSKNATPGKNQYKVALVIAPNSDYHWYVQNRDGYWSHKQGYLKVSNVDASGKKITDPQSCDRNYGSGLNYSTFCGYYLVKYTNR</sequence>
<evidence type="ECO:0000256" key="1">
    <source>
        <dbReference type="SAM" id="SignalP"/>
    </source>
</evidence>
<evidence type="ECO:0000313" key="3">
    <source>
        <dbReference type="Proteomes" id="UP000003561"/>
    </source>
</evidence>
<dbReference type="eggNOG" id="ENOG5031BFN">
    <property type="taxonomic scope" value="Bacteria"/>
</dbReference>
<keyword evidence="1" id="KW-0732">Signal</keyword>
<evidence type="ECO:0000313" key="2">
    <source>
        <dbReference type="EMBL" id="EEG92241.1"/>
    </source>
</evidence>
<gene>
    <name evidence="2" type="ORF">ROSEINA2194_03885</name>
</gene>
<dbReference type="Proteomes" id="UP000003561">
    <property type="component" value="Unassembled WGS sequence"/>
</dbReference>
<protein>
    <recommendedName>
        <fullName evidence="4">Peptidase C39-like domain-containing protein</fullName>
    </recommendedName>
</protein>
<dbReference type="AlphaFoldDB" id="C0FYP5"/>
<feature type="chain" id="PRO_5002898290" description="Peptidase C39-like domain-containing protein" evidence="1">
    <location>
        <begin position="25"/>
        <end position="264"/>
    </location>
</feature>
<reference evidence="2 3" key="1">
    <citation type="submission" date="2009-02" db="EMBL/GenBank/DDBJ databases">
        <authorList>
            <person name="Fulton L."/>
            <person name="Clifton S."/>
            <person name="Fulton B."/>
            <person name="Xu J."/>
            <person name="Minx P."/>
            <person name="Pepin K.H."/>
            <person name="Johnson M."/>
            <person name="Bhonagiri V."/>
            <person name="Nash W.E."/>
            <person name="Mardis E.R."/>
            <person name="Wilson R.K."/>
        </authorList>
    </citation>
    <scope>NUCLEOTIDE SEQUENCE [LARGE SCALE GENOMIC DNA]</scope>
    <source>
        <strain evidence="2 3">DSM 16841</strain>
    </source>
</reference>